<evidence type="ECO:0000313" key="6">
    <source>
        <dbReference type="Proteomes" id="UP000037594"/>
    </source>
</evidence>
<feature type="domain" description="Lsr2 dimerization" evidence="3">
    <location>
        <begin position="1"/>
        <end position="61"/>
    </location>
</feature>
<protein>
    <recommendedName>
        <fullName evidence="7">Lsr2 family protein</fullName>
    </recommendedName>
</protein>
<evidence type="ECO:0000313" key="5">
    <source>
        <dbReference type="EMBL" id="KMV18300.1"/>
    </source>
</evidence>
<dbReference type="EMBL" id="LFOD01000008">
    <property type="protein sequence ID" value="KMV18300.1"/>
    <property type="molecule type" value="Genomic_DNA"/>
</dbReference>
<comment type="caution">
    <text evidence="5">The sequence shown here is derived from an EMBL/GenBank/DDBJ whole genome shotgun (WGS) entry which is preliminary data.</text>
</comment>
<name>A0A0J8UD80_9MYCO</name>
<organism evidence="5 6">
    <name type="scientific">Mycolicibacterium conceptionense</name>
    <dbReference type="NCBI Taxonomy" id="451644"/>
    <lineage>
        <taxon>Bacteria</taxon>
        <taxon>Bacillati</taxon>
        <taxon>Actinomycetota</taxon>
        <taxon>Actinomycetes</taxon>
        <taxon>Mycobacteriales</taxon>
        <taxon>Mycobacteriaceae</taxon>
        <taxon>Mycolicibacterium</taxon>
    </lineage>
</organism>
<keyword evidence="1" id="KW-0238">DNA-binding</keyword>
<dbReference type="Gene3D" id="4.10.320.10">
    <property type="entry name" value="E3-binding domain"/>
    <property type="match status" value="1"/>
</dbReference>
<feature type="region of interest" description="Disordered" evidence="2">
    <location>
        <begin position="65"/>
        <end position="125"/>
    </location>
</feature>
<dbReference type="GO" id="GO:0016746">
    <property type="term" value="F:acyltransferase activity"/>
    <property type="evidence" value="ECO:0007669"/>
    <property type="project" value="InterPro"/>
</dbReference>
<dbReference type="AlphaFoldDB" id="A0A0J8UD80"/>
<dbReference type="OrthoDB" id="4113332at2"/>
<dbReference type="InterPro" id="IPR042261">
    <property type="entry name" value="Lsr2-like_dimerization"/>
</dbReference>
<evidence type="ECO:0000259" key="4">
    <source>
        <dbReference type="Pfam" id="PF23359"/>
    </source>
</evidence>
<evidence type="ECO:0000256" key="2">
    <source>
        <dbReference type="SAM" id="MobiDB-lite"/>
    </source>
</evidence>
<dbReference type="GO" id="GO:0003677">
    <property type="term" value="F:DNA binding"/>
    <property type="evidence" value="ECO:0007669"/>
    <property type="project" value="UniProtKB-KW"/>
</dbReference>
<evidence type="ECO:0000256" key="1">
    <source>
        <dbReference type="ARBA" id="ARBA00023125"/>
    </source>
</evidence>
<dbReference type="InterPro" id="IPR024412">
    <property type="entry name" value="Lsr2_dim_dom"/>
</dbReference>
<dbReference type="PATRIC" id="fig|451644.5.peg.2425"/>
<feature type="domain" description="Lsr2 DNA-binding" evidence="4">
    <location>
        <begin position="103"/>
        <end position="137"/>
    </location>
</feature>
<proteinExistence type="predicted"/>
<evidence type="ECO:0000259" key="3">
    <source>
        <dbReference type="Pfam" id="PF11774"/>
    </source>
</evidence>
<dbReference type="Proteomes" id="UP000037594">
    <property type="component" value="Unassembled WGS sequence"/>
</dbReference>
<dbReference type="Pfam" id="PF23359">
    <property type="entry name" value="Lsr2_DNA-bd"/>
    <property type="match status" value="1"/>
</dbReference>
<dbReference type="InterPro" id="IPR055370">
    <property type="entry name" value="Lsr2_DNA-bd"/>
</dbReference>
<gene>
    <name evidence="5" type="ORF">ACT17_11740</name>
</gene>
<evidence type="ECO:0008006" key="7">
    <source>
        <dbReference type="Google" id="ProtNLM"/>
    </source>
</evidence>
<sequence>MGKVVTVEYEDDLGAGPIAADDVDIVEFSYRGNEYTLVLTADNGAQFNKDMARYITAAKQAAKQALAREAPAARRPKSRSQRQSAKPKPVPRRRASSRRAPAEPSSTEVREWAAANGHRVARRGRVPAAVMAAYKAAAH</sequence>
<dbReference type="Pfam" id="PF11774">
    <property type="entry name" value="Lsr2"/>
    <property type="match status" value="1"/>
</dbReference>
<accession>A0A0J8UD80</accession>
<dbReference type="Gene3D" id="3.30.60.230">
    <property type="entry name" value="Lsr2, dimerization domain"/>
    <property type="match status" value="1"/>
</dbReference>
<dbReference type="InterPro" id="IPR036625">
    <property type="entry name" value="E3-bd_dom_sf"/>
</dbReference>
<dbReference type="RefSeq" id="WP_048895743.1">
    <property type="nucleotide sequence ID" value="NZ_LFOD01000008.1"/>
</dbReference>
<reference evidence="5 6" key="1">
    <citation type="submission" date="2015-06" db="EMBL/GenBank/DDBJ databases">
        <title>Genome sequence of Mycobacterium conceptionense strain MLE.</title>
        <authorList>
            <person name="Greninger A.L."/>
            <person name="Cunningham G."/>
            <person name="Chiu C.Y."/>
            <person name="Miller S."/>
        </authorList>
    </citation>
    <scope>NUCLEOTIDE SEQUENCE [LARGE SCALE GENOMIC DNA]</scope>
    <source>
        <strain evidence="5 6">MLE</strain>
    </source>
</reference>